<organism evidence="1 2">
    <name type="scientific">Arenibacter echinorum</name>
    <dbReference type="NCBI Taxonomy" id="440515"/>
    <lineage>
        <taxon>Bacteria</taxon>
        <taxon>Pseudomonadati</taxon>
        <taxon>Bacteroidota</taxon>
        <taxon>Flavobacteriia</taxon>
        <taxon>Flavobacteriales</taxon>
        <taxon>Flavobacteriaceae</taxon>
        <taxon>Arenibacter</taxon>
    </lineage>
</organism>
<dbReference type="AlphaFoldDB" id="A0A327RFP8"/>
<accession>A0A327RFP8</accession>
<protein>
    <submittedName>
        <fullName evidence="1">Uncharacterized protein</fullName>
    </submittedName>
</protein>
<keyword evidence="2" id="KW-1185">Reference proteome</keyword>
<comment type="caution">
    <text evidence="1">The sequence shown here is derived from an EMBL/GenBank/DDBJ whole genome shotgun (WGS) entry which is preliminary data.</text>
</comment>
<dbReference type="Proteomes" id="UP000249696">
    <property type="component" value="Unassembled WGS sequence"/>
</dbReference>
<gene>
    <name evidence="1" type="ORF">LV92_00420</name>
</gene>
<dbReference type="EMBL" id="QLLN01000001">
    <property type="protein sequence ID" value="RAJ15719.1"/>
    <property type="molecule type" value="Genomic_DNA"/>
</dbReference>
<name>A0A327RFP8_9FLAO</name>
<evidence type="ECO:0000313" key="1">
    <source>
        <dbReference type="EMBL" id="RAJ15719.1"/>
    </source>
</evidence>
<reference evidence="1 2" key="1">
    <citation type="submission" date="2018-06" db="EMBL/GenBank/DDBJ databases">
        <title>Genomic Encyclopedia of Archaeal and Bacterial Type Strains, Phase II (KMG-II): from individual species to whole genera.</title>
        <authorList>
            <person name="Goeker M."/>
        </authorList>
    </citation>
    <scope>NUCLEOTIDE SEQUENCE [LARGE SCALE GENOMIC DNA]</scope>
    <source>
        <strain evidence="1 2">DSM 23522</strain>
    </source>
</reference>
<sequence length="86" mass="10031">MGKEILIAMNKNLNHIQKTKEALLIQGVEKLKIIGFDNVTIHNILTEEIYILYFSSYLKKISDPKNDNEIIAIKELKSFITKRREI</sequence>
<dbReference type="RefSeq" id="WP_111622010.1">
    <property type="nucleotide sequence ID" value="NZ_QLLN01000001.1"/>
</dbReference>
<evidence type="ECO:0000313" key="2">
    <source>
        <dbReference type="Proteomes" id="UP000249696"/>
    </source>
</evidence>
<dbReference type="OrthoDB" id="1446775at2"/>
<proteinExistence type="predicted"/>